<dbReference type="InterPro" id="IPR009045">
    <property type="entry name" value="Zn_M74/Hedgehog-like"/>
</dbReference>
<name>A0A5D0XTH5_9MICC</name>
<dbReference type="InterPro" id="IPR052179">
    <property type="entry name" value="DD-CPase-like"/>
</dbReference>
<dbReference type="Gene3D" id="3.30.1380.10">
    <property type="match status" value="1"/>
</dbReference>
<evidence type="ECO:0000256" key="1">
    <source>
        <dbReference type="SAM" id="MobiDB-lite"/>
    </source>
</evidence>
<reference evidence="3 4" key="1">
    <citation type="submission" date="2019-08" db="EMBL/GenBank/DDBJ databases">
        <title>Genone of Arthrobacter echini P9.</title>
        <authorList>
            <person name="Bowman J.P."/>
        </authorList>
    </citation>
    <scope>NUCLEOTIDE SEQUENCE [LARGE SCALE GENOMIC DNA]</scope>
    <source>
        <strain evidence="3 4">P9</strain>
    </source>
</reference>
<keyword evidence="4" id="KW-1185">Reference proteome</keyword>
<protein>
    <submittedName>
        <fullName evidence="3">M15 family metallopeptidase</fullName>
    </submittedName>
</protein>
<proteinExistence type="predicted"/>
<accession>A0A5D0XTH5</accession>
<dbReference type="OrthoDB" id="9792074at2"/>
<dbReference type="Proteomes" id="UP000323410">
    <property type="component" value="Unassembled WGS sequence"/>
</dbReference>
<evidence type="ECO:0000313" key="4">
    <source>
        <dbReference type="Proteomes" id="UP000323410"/>
    </source>
</evidence>
<dbReference type="PANTHER" id="PTHR34385:SF1">
    <property type="entry name" value="PEPTIDOGLYCAN L-ALANYL-D-GLUTAMATE ENDOPEPTIDASE CWLK"/>
    <property type="match status" value="1"/>
</dbReference>
<dbReference type="RefSeq" id="WP_148599305.1">
    <property type="nucleotide sequence ID" value="NZ_VSLD01000001.1"/>
</dbReference>
<dbReference type="InterPro" id="IPR003709">
    <property type="entry name" value="VanY-like_core_dom"/>
</dbReference>
<dbReference type="AlphaFoldDB" id="A0A5D0XTH5"/>
<sequence length="218" mass="23104">MPSSPDATTPAPSTTPAAPPSAGAQADPTAPDVVVNKQRPLLPLDFEPAELRPLDASAGPDIRLRPDAAEAVEKMVDAAGQEGVGLVIVSGYRSYAEQQSTYAHWVAQYGGATGADAVSARPGHSEHQTGLAFDIAQDDGACTLVSCFAQTRAARWTALHAPEYGIILRYPLGFDRITGFFAEPWHFRYVGTDVALAMKDAGQETLEEYFGLPAAPSY</sequence>
<dbReference type="EMBL" id="VSLD01000001">
    <property type="protein sequence ID" value="TYC99985.1"/>
    <property type="molecule type" value="Genomic_DNA"/>
</dbReference>
<dbReference type="GO" id="GO:0008233">
    <property type="term" value="F:peptidase activity"/>
    <property type="evidence" value="ECO:0007669"/>
    <property type="project" value="InterPro"/>
</dbReference>
<gene>
    <name evidence="3" type="ORF">FQ377_00480</name>
</gene>
<evidence type="ECO:0000313" key="3">
    <source>
        <dbReference type="EMBL" id="TYC99985.1"/>
    </source>
</evidence>
<feature type="compositionally biased region" description="Low complexity" evidence="1">
    <location>
        <begin position="1"/>
        <end position="28"/>
    </location>
</feature>
<dbReference type="InterPro" id="IPR058193">
    <property type="entry name" value="VanY/YodJ_core_dom"/>
</dbReference>
<dbReference type="Pfam" id="PF02557">
    <property type="entry name" value="VanY"/>
    <property type="match status" value="1"/>
</dbReference>
<dbReference type="GO" id="GO:0006508">
    <property type="term" value="P:proteolysis"/>
    <property type="evidence" value="ECO:0007669"/>
    <property type="project" value="InterPro"/>
</dbReference>
<organism evidence="3 4">
    <name type="scientific">Arthrobacter echini</name>
    <dbReference type="NCBI Taxonomy" id="1529066"/>
    <lineage>
        <taxon>Bacteria</taxon>
        <taxon>Bacillati</taxon>
        <taxon>Actinomycetota</taxon>
        <taxon>Actinomycetes</taxon>
        <taxon>Micrococcales</taxon>
        <taxon>Micrococcaceae</taxon>
        <taxon>Arthrobacter</taxon>
    </lineage>
</organism>
<dbReference type="CDD" id="cd14852">
    <property type="entry name" value="LD-carboxypeptidase"/>
    <property type="match status" value="1"/>
</dbReference>
<feature type="domain" description="D-alanyl-D-alanine carboxypeptidase-like core" evidence="2">
    <location>
        <begin position="62"/>
        <end position="191"/>
    </location>
</feature>
<feature type="region of interest" description="Disordered" evidence="1">
    <location>
        <begin position="1"/>
        <end position="36"/>
    </location>
</feature>
<comment type="caution">
    <text evidence="3">The sequence shown here is derived from an EMBL/GenBank/DDBJ whole genome shotgun (WGS) entry which is preliminary data.</text>
</comment>
<dbReference type="SUPFAM" id="SSF55166">
    <property type="entry name" value="Hedgehog/DD-peptidase"/>
    <property type="match status" value="1"/>
</dbReference>
<evidence type="ECO:0000259" key="2">
    <source>
        <dbReference type="Pfam" id="PF02557"/>
    </source>
</evidence>
<dbReference type="PANTHER" id="PTHR34385">
    <property type="entry name" value="D-ALANYL-D-ALANINE CARBOXYPEPTIDASE"/>
    <property type="match status" value="1"/>
</dbReference>